<evidence type="ECO:0000313" key="2">
    <source>
        <dbReference type="EMBL" id="KAK9936668.1"/>
    </source>
</evidence>
<feature type="region of interest" description="Disordered" evidence="1">
    <location>
        <begin position="85"/>
        <end position="123"/>
    </location>
</feature>
<dbReference type="AlphaFoldDB" id="A0AAW1XIN8"/>
<feature type="compositionally biased region" description="Basic residues" evidence="1">
    <location>
        <begin position="12"/>
        <end position="22"/>
    </location>
</feature>
<evidence type="ECO:0000256" key="1">
    <source>
        <dbReference type="SAM" id="MobiDB-lite"/>
    </source>
</evidence>
<protein>
    <submittedName>
        <fullName evidence="2">Uncharacterized protein</fullName>
    </submittedName>
</protein>
<organism evidence="2 3">
    <name type="scientific">Rubus argutus</name>
    <name type="common">Southern blackberry</name>
    <dbReference type="NCBI Taxonomy" id="59490"/>
    <lineage>
        <taxon>Eukaryota</taxon>
        <taxon>Viridiplantae</taxon>
        <taxon>Streptophyta</taxon>
        <taxon>Embryophyta</taxon>
        <taxon>Tracheophyta</taxon>
        <taxon>Spermatophyta</taxon>
        <taxon>Magnoliopsida</taxon>
        <taxon>eudicotyledons</taxon>
        <taxon>Gunneridae</taxon>
        <taxon>Pentapetalae</taxon>
        <taxon>rosids</taxon>
        <taxon>fabids</taxon>
        <taxon>Rosales</taxon>
        <taxon>Rosaceae</taxon>
        <taxon>Rosoideae</taxon>
        <taxon>Rosoideae incertae sedis</taxon>
        <taxon>Rubus</taxon>
    </lineage>
</organism>
<proteinExistence type="predicted"/>
<feature type="region of interest" description="Disordered" evidence="1">
    <location>
        <begin position="1"/>
        <end position="44"/>
    </location>
</feature>
<keyword evidence="3" id="KW-1185">Reference proteome</keyword>
<evidence type="ECO:0000313" key="3">
    <source>
        <dbReference type="Proteomes" id="UP001457282"/>
    </source>
</evidence>
<feature type="compositionally biased region" description="Basic and acidic residues" evidence="1">
    <location>
        <begin position="111"/>
        <end position="123"/>
    </location>
</feature>
<name>A0AAW1XIN8_RUBAR</name>
<dbReference type="Proteomes" id="UP001457282">
    <property type="component" value="Unassembled WGS sequence"/>
</dbReference>
<gene>
    <name evidence="2" type="ORF">M0R45_013497</name>
</gene>
<accession>A0AAW1XIN8</accession>
<dbReference type="EMBL" id="JBEDUW010000003">
    <property type="protein sequence ID" value="KAK9936668.1"/>
    <property type="molecule type" value="Genomic_DNA"/>
</dbReference>
<sequence>MEEFQGGASRRNSSKGSHRRNPHIQSGASRQGLVPDRNDKPKIPSFNVLTMATHHFLEDLLLFVGLLIELRHSKLHNLFQDGVVDVNGPGTTMRMTRKRTTIDGYGDDGEEQSKEKEGEEGAV</sequence>
<reference evidence="2 3" key="1">
    <citation type="journal article" date="2023" name="G3 (Bethesda)">
        <title>A chromosome-length genome assembly and annotation of blackberry (Rubus argutus, cv. 'Hillquist').</title>
        <authorList>
            <person name="Bruna T."/>
            <person name="Aryal R."/>
            <person name="Dudchenko O."/>
            <person name="Sargent D.J."/>
            <person name="Mead D."/>
            <person name="Buti M."/>
            <person name="Cavallini A."/>
            <person name="Hytonen T."/>
            <person name="Andres J."/>
            <person name="Pham M."/>
            <person name="Weisz D."/>
            <person name="Mascagni F."/>
            <person name="Usai G."/>
            <person name="Natali L."/>
            <person name="Bassil N."/>
            <person name="Fernandez G.E."/>
            <person name="Lomsadze A."/>
            <person name="Armour M."/>
            <person name="Olukolu B."/>
            <person name="Poorten T."/>
            <person name="Britton C."/>
            <person name="Davik J."/>
            <person name="Ashrafi H."/>
            <person name="Aiden E.L."/>
            <person name="Borodovsky M."/>
            <person name="Worthington M."/>
        </authorList>
    </citation>
    <scope>NUCLEOTIDE SEQUENCE [LARGE SCALE GENOMIC DNA]</scope>
    <source>
        <strain evidence="2">PI 553951</strain>
    </source>
</reference>
<comment type="caution">
    <text evidence="2">The sequence shown here is derived from an EMBL/GenBank/DDBJ whole genome shotgun (WGS) entry which is preliminary data.</text>
</comment>